<dbReference type="EMBL" id="KZ305019">
    <property type="protein sequence ID" value="PIA62304.1"/>
    <property type="molecule type" value="Genomic_DNA"/>
</dbReference>
<feature type="compositionally biased region" description="Low complexity" evidence="6">
    <location>
        <begin position="406"/>
        <end position="415"/>
    </location>
</feature>
<dbReference type="InterPro" id="IPR027329">
    <property type="entry name" value="TPX2_C"/>
</dbReference>
<evidence type="ECO:0000256" key="5">
    <source>
        <dbReference type="ARBA" id="ARBA00023212"/>
    </source>
</evidence>
<name>A0A2G5F2T2_AQUCA</name>
<feature type="compositionally biased region" description="Basic and acidic residues" evidence="6">
    <location>
        <begin position="239"/>
        <end position="255"/>
    </location>
</feature>
<accession>A0A2G5F2T2</accession>
<dbReference type="STRING" id="218851.A0A2G5F2T2"/>
<feature type="region of interest" description="Disordered" evidence="6">
    <location>
        <begin position="83"/>
        <end position="215"/>
    </location>
</feature>
<evidence type="ECO:0000313" key="8">
    <source>
        <dbReference type="EMBL" id="PIA62304.1"/>
    </source>
</evidence>
<reference evidence="8 9" key="1">
    <citation type="submission" date="2017-09" db="EMBL/GenBank/DDBJ databases">
        <title>WGS assembly of Aquilegia coerulea Goldsmith.</title>
        <authorList>
            <person name="Hodges S."/>
            <person name="Kramer E."/>
            <person name="Nordborg M."/>
            <person name="Tomkins J."/>
            <person name="Borevitz J."/>
            <person name="Derieg N."/>
            <person name="Yan J."/>
            <person name="Mihaltcheva S."/>
            <person name="Hayes R.D."/>
            <person name="Rokhsar D."/>
        </authorList>
    </citation>
    <scope>NUCLEOTIDE SEQUENCE [LARGE SCALE GENOMIC DNA]</scope>
    <source>
        <strain evidence="9">cv. Goldsmith</strain>
    </source>
</reference>
<keyword evidence="5" id="KW-0206">Cytoskeleton</keyword>
<protein>
    <recommendedName>
        <fullName evidence="7">TPX2 C-terminal domain-containing protein</fullName>
    </recommendedName>
</protein>
<evidence type="ECO:0000256" key="2">
    <source>
        <dbReference type="ARBA" id="ARBA00005885"/>
    </source>
</evidence>
<feature type="domain" description="TPX2 C-terminal" evidence="7">
    <location>
        <begin position="468"/>
        <end position="526"/>
    </location>
</feature>
<evidence type="ECO:0000256" key="6">
    <source>
        <dbReference type="SAM" id="MobiDB-lite"/>
    </source>
</evidence>
<evidence type="ECO:0000313" key="9">
    <source>
        <dbReference type="Proteomes" id="UP000230069"/>
    </source>
</evidence>
<sequence length="554" mass="62012">MGETMAETLRDQIEIDKPIGCESAFKESVSFGRFENDLLSWERWSSFSQNKYLEEVEKCSTPGSVKMKKAYFEAHYKKIAAQKAEMMDQEEKMEDDSPRSDSPSNWNPVSNGCGTKLDFDKLDDDRVIRSMVQDSESMLSSREEPNKDAEDSFVERVSEEVDELPDSTKSSKPELSVLVKDEDEYNEPQGILEEKVDSIKETNGSTEILVQPEERNVLDQEELHLTGPQDLIEQSQQLDSEKIHVQENKTKDAKSKPQKKLQKRTVASKNTDLAKTTKKPAASTAKTTHTSRSRVSKPAPVSPVISASKISTRKESTPSLPKKSSSPAVKKMATTPKSLHMSLTLEPSKSDLATPDTTRRSFIMEKMGDKDIVKRAFRAFQNNFSLSKPSIEDKSYTPVQLSAKGTTRPTSSSRTPQKDKERVKSMEKTSSERKQVGARTSSIPSSRPVKTTGEHRTTAKASPSSLGLKSDERAEKRKELLKKVEKSNAKEVERTRLQSKSKEKKEAGVKKLSESLDLKSTQMSDSNRGQRISKIRGNKVGASTEIHLPSDPNR</sequence>
<evidence type="ECO:0000256" key="4">
    <source>
        <dbReference type="ARBA" id="ARBA00022701"/>
    </source>
</evidence>
<feature type="compositionally biased region" description="Low complexity" evidence="6">
    <location>
        <begin position="279"/>
        <end position="288"/>
    </location>
</feature>
<dbReference type="PANTHER" id="PTHR47286:SF2">
    <property type="entry name" value="F3I6.9 PROTEIN"/>
    <property type="match status" value="1"/>
</dbReference>
<dbReference type="PANTHER" id="PTHR47286">
    <property type="entry name" value="F3I6.9 PROTEIN"/>
    <property type="match status" value="1"/>
</dbReference>
<evidence type="ECO:0000256" key="1">
    <source>
        <dbReference type="ARBA" id="ARBA00004245"/>
    </source>
</evidence>
<organism evidence="8 9">
    <name type="scientific">Aquilegia coerulea</name>
    <name type="common">Rocky mountain columbine</name>
    <dbReference type="NCBI Taxonomy" id="218851"/>
    <lineage>
        <taxon>Eukaryota</taxon>
        <taxon>Viridiplantae</taxon>
        <taxon>Streptophyta</taxon>
        <taxon>Embryophyta</taxon>
        <taxon>Tracheophyta</taxon>
        <taxon>Spermatophyta</taxon>
        <taxon>Magnoliopsida</taxon>
        <taxon>Ranunculales</taxon>
        <taxon>Ranunculaceae</taxon>
        <taxon>Thalictroideae</taxon>
        <taxon>Aquilegia</taxon>
    </lineage>
</organism>
<feature type="compositionally biased region" description="Basic and acidic residues" evidence="6">
    <location>
        <begin position="85"/>
        <end position="99"/>
    </location>
</feature>
<keyword evidence="9" id="KW-1185">Reference proteome</keyword>
<comment type="similarity">
    <text evidence="2">Belongs to the TPX2 family.</text>
</comment>
<dbReference type="EMBL" id="KZ305019">
    <property type="protein sequence ID" value="PIA62303.1"/>
    <property type="molecule type" value="Genomic_DNA"/>
</dbReference>
<feature type="compositionally biased region" description="Polar residues" evidence="6">
    <location>
        <begin position="518"/>
        <end position="530"/>
    </location>
</feature>
<dbReference type="Proteomes" id="UP000230069">
    <property type="component" value="Unassembled WGS sequence"/>
</dbReference>
<dbReference type="Pfam" id="PF06886">
    <property type="entry name" value="TPX2"/>
    <property type="match status" value="1"/>
</dbReference>
<feature type="compositionally biased region" description="Polar residues" evidence="6">
    <location>
        <begin position="438"/>
        <end position="449"/>
    </location>
</feature>
<keyword evidence="4" id="KW-0493">Microtubule</keyword>
<evidence type="ECO:0000259" key="7">
    <source>
        <dbReference type="Pfam" id="PF06886"/>
    </source>
</evidence>
<gene>
    <name evidence="8" type="ORF">AQUCO_00200357v1</name>
</gene>
<comment type="subcellular location">
    <subcellularLocation>
        <location evidence="1">Cytoplasm</location>
        <location evidence="1">Cytoskeleton</location>
    </subcellularLocation>
</comment>
<evidence type="ECO:0000256" key="3">
    <source>
        <dbReference type="ARBA" id="ARBA00022490"/>
    </source>
</evidence>
<feature type="region of interest" description="Disordered" evidence="6">
    <location>
        <begin position="227"/>
        <end position="357"/>
    </location>
</feature>
<feature type="compositionally biased region" description="Basic and acidic residues" evidence="6">
    <location>
        <begin position="141"/>
        <end position="159"/>
    </location>
</feature>
<feature type="compositionally biased region" description="Basic and acidic residues" evidence="6">
    <location>
        <begin position="117"/>
        <end position="128"/>
    </location>
</feature>
<feature type="compositionally biased region" description="Basic and acidic residues" evidence="6">
    <location>
        <begin position="469"/>
        <end position="517"/>
    </location>
</feature>
<feature type="compositionally biased region" description="Basic and acidic residues" evidence="6">
    <location>
        <begin position="416"/>
        <end position="435"/>
    </location>
</feature>
<dbReference type="OrthoDB" id="621651at2759"/>
<keyword evidence="3" id="KW-0963">Cytoplasm</keyword>
<dbReference type="AlphaFoldDB" id="A0A2G5F2T2"/>
<feature type="compositionally biased region" description="Low complexity" evidence="6">
    <location>
        <begin position="317"/>
        <end position="331"/>
    </location>
</feature>
<dbReference type="FunCoup" id="A0A2G5F2T2">
    <property type="interactions" value="1169"/>
</dbReference>
<dbReference type="GO" id="GO:0005874">
    <property type="term" value="C:microtubule"/>
    <property type="evidence" value="ECO:0007669"/>
    <property type="project" value="UniProtKB-KW"/>
</dbReference>
<feature type="compositionally biased region" description="Polar residues" evidence="6">
    <location>
        <begin position="100"/>
        <end position="113"/>
    </location>
</feature>
<feature type="region of interest" description="Disordered" evidence="6">
    <location>
        <begin position="383"/>
        <end position="554"/>
    </location>
</feature>
<proteinExistence type="inferred from homology"/>